<sequence length="76" mass="9121">MQIYVLIVICFPKFFLLQLLYYLMLIIAYQILWSNNKDVIIQNLFCKTGINYKKSKYIFIINEIKLFSLTICNILC</sequence>
<dbReference type="AlphaFoldDB" id="A0AA86JX75"/>
<evidence type="ECO:0000313" key="3">
    <source>
        <dbReference type="Proteomes" id="UP000789738"/>
    </source>
</evidence>
<evidence type="ECO:0000313" key="2">
    <source>
        <dbReference type="EMBL" id="CAG9707160.1"/>
    </source>
</evidence>
<organism evidence="2 3">
    <name type="scientific">Clostridium neonatale</name>
    <dbReference type="NCBI Taxonomy" id="137838"/>
    <lineage>
        <taxon>Bacteria</taxon>
        <taxon>Bacillati</taxon>
        <taxon>Bacillota</taxon>
        <taxon>Clostridia</taxon>
        <taxon>Eubacteriales</taxon>
        <taxon>Clostridiaceae</taxon>
        <taxon>Clostridium</taxon>
    </lineage>
</organism>
<dbReference type="EMBL" id="CAKJVE010000004">
    <property type="protein sequence ID" value="CAG9707160.1"/>
    <property type="molecule type" value="Genomic_DNA"/>
</dbReference>
<feature type="transmembrane region" description="Helical" evidence="1">
    <location>
        <begin position="6"/>
        <end position="32"/>
    </location>
</feature>
<reference evidence="2" key="1">
    <citation type="submission" date="2021-10" db="EMBL/GenBank/DDBJ databases">
        <authorList>
            <person name="Mesa V."/>
        </authorList>
    </citation>
    <scope>NUCLEOTIDE SEQUENCE</scope>
    <source>
        <strain evidence="2">CC3_PB</strain>
    </source>
</reference>
<evidence type="ECO:0000256" key="1">
    <source>
        <dbReference type="SAM" id="Phobius"/>
    </source>
</evidence>
<keyword evidence="1" id="KW-1133">Transmembrane helix</keyword>
<protein>
    <submittedName>
        <fullName evidence="2">Uncharacterized protein</fullName>
    </submittedName>
</protein>
<accession>A0AA86JX75</accession>
<proteinExistence type="predicted"/>
<comment type="caution">
    <text evidence="2">The sequence shown here is derived from an EMBL/GenBank/DDBJ whole genome shotgun (WGS) entry which is preliminary data.</text>
</comment>
<gene>
    <name evidence="2" type="ORF">CNEO_42866</name>
</gene>
<keyword evidence="1" id="KW-0472">Membrane</keyword>
<dbReference type="Proteomes" id="UP000789738">
    <property type="component" value="Unassembled WGS sequence"/>
</dbReference>
<keyword evidence="1" id="KW-0812">Transmembrane</keyword>
<name>A0AA86JX75_9CLOT</name>